<comment type="caution">
    <text evidence="1">The sequence shown here is derived from an EMBL/GenBank/DDBJ whole genome shotgun (WGS) entry which is preliminary data.</text>
</comment>
<accession>A0A368U949</accession>
<dbReference type="Proteomes" id="UP000253204">
    <property type="component" value="Unassembled WGS sequence"/>
</dbReference>
<organism evidence="1 2">
    <name type="scientific">Vreelandella rituensis</name>
    <dbReference type="NCBI Taxonomy" id="2282306"/>
    <lineage>
        <taxon>Bacteria</taxon>
        <taxon>Pseudomonadati</taxon>
        <taxon>Pseudomonadota</taxon>
        <taxon>Gammaproteobacteria</taxon>
        <taxon>Oceanospirillales</taxon>
        <taxon>Halomonadaceae</taxon>
        <taxon>Vreelandella</taxon>
    </lineage>
</organism>
<sequence>MNAFIKRLKRQPESNPLGDLPLMPGGCFALQHADKANMPNALAALLRASQQYCSRHTNGDAVFLIGLDPTTQQRHFPDAMPLIPEKVLDGLTLSPGTYAMLLRMLHGETELIDHQHDLLLLEMLGMDAPKPIPLPLFPEWVEDQLKPENLIRILTHPMGGERAAGAALKALMMHPSFSFAALDSLPSVAQRVTLYDKDNWNPEQRRLNQKSQQLFRDWQQHAQKITLLAAEIAAAPPPEFFFLAELQRCIKQGGTWVIPDEKAANVAASLHVMGMANGLRQRNHWYVDLSAPDLQEKRAEIQRSLERFAVQLWQQGDARQNGFGPSLWVYWDAPALGHTPRRLLHGTQATLASLDMLSPLLDDDRERRGIEEDNEEVMKSEELDRSYLGLFESQSGQFRHLKPQEIAALDCLSD</sequence>
<protein>
    <submittedName>
        <fullName evidence="1">Uncharacterized protein</fullName>
    </submittedName>
</protein>
<reference evidence="1 2" key="1">
    <citation type="submission" date="2018-07" db="EMBL/GenBank/DDBJ databases">
        <title>Halomonas rutogse sp. nov., isolated from Lake TangqianCo on Tibetan Plateau.</title>
        <authorList>
            <person name="Lu H."/>
            <person name="Xing P."/>
            <person name="Wu Q."/>
        </authorList>
    </citation>
    <scope>NUCLEOTIDE SEQUENCE [LARGE SCALE GENOMIC DNA]</scope>
    <source>
        <strain evidence="1 2">TQ8S</strain>
    </source>
</reference>
<dbReference type="RefSeq" id="WP_114485066.1">
    <property type="nucleotide sequence ID" value="NZ_CBCSHM010000007.1"/>
</dbReference>
<dbReference type="EMBL" id="QPIJ01000001">
    <property type="protein sequence ID" value="RCV93738.1"/>
    <property type="molecule type" value="Genomic_DNA"/>
</dbReference>
<name>A0A368U949_9GAMM</name>
<evidence type="ECO:0000313" key="1">
    <source>
        <dbReference type="EMBL" id="RCV93738.1"/>
    </source>
</evidence>
<dbReference type="AlphaFoldDB" id="A0A368U949"/>
<evidence type="ECO:0000313" key="2">
    <source>
        <dbReference type="Proteomes" id="UP000253204"/>
    </source>
</evidence>
<proteinExistence type="predicted"/>
<gene>
    <name evidence="1" type="ORF">DU506_00870</name>
</gene>
<keyword evidence="2" id="KW-1185">Reference proteome</keyword>